<feature type="region of interest" description="Disordered" evidence="2">
    <location>
        <begin position="550"/>
        <end position="582"/>
    </location>
</feature>
<dbReference type="AlphaFoldDB" id="A0A9P6KJL0"/>
<feature type="compositionally biased region" description="Basic and acidic residues" evidence="2">
    <location>
        <begin position="691"/>
        <end position="700"/>
    </location>
</feature>
<evidence type="ECO:0000313" key="6">
    <source>
        <dbReference type="EMBL" id="KAF9728902.1"/>
    </source>
</evidence>
<keyword evidence="3" id="KW-1133">Transmembrane helix</keyword>
<dbReference type="SUPFAM" id="SSF50630">
    <property type="entry name" value="Acid proteases"/>
    <property type="match status" value="1"/>
</dbReference>
<dbReference type="Proteomes" id="UP000756921">
    <property type="component" value="Unassembled WGS sequence"/>
</dbReference>
<proteinExistence type="inferred from homology"/>
<dbReference type="PANTHER" id="PTHR47966">
    <property type="entry name" value="BETA-SITE APP-CLEAVING ENZYME, ISOFORM A-RELATED"/>
    <property type="match status" value="1"/>
</dbReference>
<feature type="region of interest" description="Disordered" evidence="2">
    <location>
        <begin position="660"/>
        <end position="700"/>
    </location>
</feature>
<keyword evidence="3" id="KW-0812">Transmembrane</keyword>
<dbReference type="GO" id="GO:0006508">
    <property type="term" value="P:proteolysis"/>
    <property type="evidence" value="ECO:0007669"/>
    <property type="project" value="UniProtKB-KW"/>
</dbReference>
<feature type="transmembrane region" description="Helical" evidence="3">
    <location>
        <begin position="449"/>
        <end position="472"/>
    </location>
</feature>
<evidence type="ECO:0000256" key="2">
    <source>
        <dbReference type="SAM" id="MobiDB-lite"/>
    </source>
</evidence>
<sequence length="700" mass="77372">MLVPQRYQRYQRCAALLLLFVAALLPPALADDDDVPIPIAVAPDQNWEGIDGSWNTFSLRVGTPYQPVHVFVSTASQQTWTVAQYACMRPDMDSATNTTTEKEDPDCRDSRGWTFNSNTSSTWDYNGFYQLWIEKNLDYAGNGQYGWDTVGLGLPGEEGPTLVNTTVGTLISSDFWLGHFGVNPKSTNFTNFTDPSPSYMTLLFEQNHIPSVSFGYTAGAQYRSDGASVLGSLTLGGYDASRFIENDLTWTFAPDNERDLVVGIVDISATSSTKSNINLLNRNPFSAYIDSTVAELWLPVEVCEAFEDAFGLVYDNTTGLYLVDDQLHDRLRAENPSVTFLLGQKFVTNATINITLPYDAFDLQASPPYKGLTGVTNYFPLRRATRDNQFTLGRTFLQESYLTVDWERQNFSISQCNWVLEENKNIVSIISPKYTGENDVSSGGLSTGAIIGIAVGIGLVVIFATGAIFLWFRRRRQKQMDEKAKLNYAGQAAAAAAATKESSSEKEEPLHSPGQDSGVGHVFPKAELPADSKSADADVERKVVDPATSFGRLVEADNTERPMYEMEGDMPAPSESGGRQLSEKETMMVREARYNGVDPSGSPDTSPRSEEEPPQRPRRAPLTGLDIAMVNRRLPVSPVMPNPRTRDGASLEACDTFFQPLQRRTLRDDGLVEAEDTPLSPVSPLDPPTDMSRRRFSYES</sequence>
<feature type="signal peptide" evidence="4">
    <location>
        <begin position="1"/>
        <end position="30"/>
    </location>
</feature>
<keyword evidence="7" id="KW-1185">Reference proteome</keyword>
<dbReference type="PROSITE" id="PS51767">
    <property type="entry name" value="PEPTIDASE_A1"/>
    <property type="match status" value="1"/>
</dbReference>
<comment type="caution">
    <text evidence="6">The sequence shown here is derived from an EMBL/GenBank/DDBJ whole genome shotgun (WGS) entry which is preliminary data.</text>
</comment>
<keyword evidence="6" id="KW-0378">Hydrolase</keyword>
<dbReference type="Gene3D" id="2.40.70.10">
    <property type="entry name" value="Acid Proteases"/>
    <property type="match status" value="2"/>
</dbReference>
<feature type="compositionally biased region" description="Basic and acidic residues" evidence="2">
    <location>
        <begin position="554"/>
        <end position="564"/>
    </location>
</feature>
<keyword evidence="6" id="KW-0645">Protease</keyword>
<name>A0A9P6KJL0_9PLEO</name>
<keyword evidence="3" id="KW-0472">Membrane</keyword>
<dbReference type="OrthoDB" id="4074350at2759"/>
<evidence type="ECO:0000259" key="5">
    <source>
        <dbReference type="PROSITE" id="PS51767"/>
    </source>
</evidence>
<gene>
    <name evidence="6" type="ORF">PMIN01_13282</name>
</gene>
<feature type="region of interest" description="Disordered" evidence="2">
    <location>
        <begin position="594"/>
        <end position="625"/>
    </location>
</feature>
<dbReference type="EMBL" id="WJXW01000018">
    <property type="protein sequence ID" value="KAF9728902.1"/>
    <property type="molecule type" value="Genomic_DNA"/>
</dbReference>
<feature type="region of interest" description="Disordered" evidence="2">
    <location>
        <begin position="497"/>
        <end position="524"/>
    </location>
</feature>
<keyword evidence="4" id="KW-0732">Signal</keyword>
<accession>A0A9P6KJL0</accession>
<dbReference type="InterPro" id="IPR001461">
    <property type="entry name" value="Aspartic_peptidase_A1"/>
</dbReference>
<feature type="domain" description="Peptidase A1" evidence="5">
    <location>
        <begin position="55"/>
        <end position="414"/>
    </location>
</feature>
<evidence type="ECO:0000313" key="7">
    <source>
        <dbReference type="Proteomes" id="UP000756921"/>
    </source>
</evidence>
<dbReference type="InterPro" id="IPR034164">
    <property type="entry name" value="Pepsin-like_dom"/>
</dbReference>
<feature type="chain" id="PRO_5040460982" evidence="4">
    <location>
        <begin position="31"/>
        <end position="700"/>
    </location>
</feature>
<organism evidence="6 7">
    <name type="scientific">Paraphaeosphaeria minitans</name>
    <dbReference type="NCBI Taxonomy" id="565426"/>
    <lineage>
        <taxon>Eukaryota</taxon>
        <taxon>Fungi</taxon>
        <taxon>Dikarya</taxon>
        <taxon>Ascomycota</taxon>
        <taxon>Pezizomycotina</taxon>
        <taxon>Dothideomycetes</taxon>
        <taxon>Pleosporomycetidae</taxon>
        <taxon>Pleosporales</taxon>
        <taxon>Massarineae</taxon>
        <taxon>Didymosphaeriaceae</taxon>
        <taxon>Paraphaeosphaeria</taxon>
    </lineage>
</organism>
<dbReference type="PANTHER" id="PTHR47966:SF51">
    <property type="entry name" value="BETA-SITE APP-CLEAVING ENZYME, ISOFORM A-RELATED"/>
    <property type="match status" value="1"/>
</dbReference>
<dbReference type="CDD" id="cd12087">
    <property type="entry name" value="TM_EGFR-like"/>
    <property type="match status" value="1"/>
</dbReference>
<comment type="similarity">
    <text evidence="1">Belongs to the peptidase A1 family.</text>
</comment>
<dbReference type="PRINTS" id="PR00792">
    <property type="entry name" value="PEPSIN"/>
</dbReference>
<dbReference type="CDD" id="cd05471">
    <property type="entry name" value="pepsin_like"/>
    <property type="match status" value="1"/>
</dbReference>
<dbReference type="InterPro" id="IPR021109">
    <property type="entry name" value="Peptidase_aspartic_dom_sf"/>
</dbReference>
<evidence type="ECO:0000256" key="3">
    <source>
        <dbReference type="SAM" id="Phobius"/>
    </source>
</evidence>
<reference evidence="6" key="1">
    <citation type="journal article" date="2020" name="Mol. Plant Microbe Interact.">
        <title>Genome Sequence of the Biocontrol Agent Coniothyrium minitans strain Conio (IMI 134523).</title>
        <authorList>
            <person name="Patel D."/>
            <person name="Shittu T.A."/>
            <person name="Baroncelli R."/>
            <person name="Muthumeenakshi S."/>
            <person name="Osborne T.H."/>
            <person name="Janganan T.K."/>
            <person name="Sreenivasaprasad S."/>
        </authorList>
    </citation>
    <scope>NUCLEOTIDE SEQUENCE</scope>
    <source>
        <strain evidence="6">Conio</strain>
    </source>
</reference>
<dbReference type="InterPro" id="IPR033121">
    <property type="entry name" value="PEPTIDASE_A1"/>
</dbReference>
<dbReference type="GO" id="GO:0004190">
    <property type="term" value="F:aspartic-type endopeptidase activity"/>
    <property type="evidence" value="ECO:0007669"/>
    <property type="project" value="InterPro"/>
</dbReference>
<dbReference type="GO" id="GO:0000324">
    <property type="term" value="C:fungal-type vacuole"/>
    <property type="evidence" value="ECO:0007669"/>
    <property type="project" value="TreeGrafter"/>
</dbReference>
<evidence type="ECO:0000256" key="1">
    <source>
        <dbReference type="ARBA" id="ARBA00007447"/>
    </source>
</evidence>
<evidence type="ECO:0000256" key="4">
    <source>
        <dbReference type="SAM" id="SignalP"/>
    </source>
</evidence>
<dbReference type="Pfam" id="PF00026">
    <property type="entry name" value="Asp"/>
    <property type="match status" value="1"/>
</dbReference>
<protein>
    <submittedName>
        <fullName evidence="6">Eukaryotic aspartyl protease</fullName>
    </submittedName>
</protein>